<feature type="repeat" description="RCC1" evidence="2">
    <location>
        <begin position="1092"/>
        <end position="1143"/>
    </location>
</feature>
<evidence type="ECO:0000313" key="5">
    <source>
        <dbReference type="EnsemblMetazoa" id="G30279.1:cds"/>
    </source>
</evidence>
<evidence type="ECO:0000256" key="1">
    <source>
        <dbReference type="ARBA" id="ARBA00022737"/>
    </source>
</evidence>
<feature type="repeat" description="RCC1" evidence="2">
    <location>
        <begin position="813"/>
        <end position="869"/>
    </location>
</feature>
<organism evidence="5 6">
    <name type="scientific">Magallana gigas</name>
    <name type="common">Pacific oyster</name>
    <name type="synonym">Crassostrea gigas</name>
    <dbReference type="NCBI Taxonomy" id="29159"/>
    <lineage>
        <taxon>Eukaryota</taxon>
        <taxon>Metazoa</taxon>
        <taxon>Spiralia</taxon>
        <taxon>Lophotrochozoa</taxon>
        <taxon>Mollusca</taxon>
        <taxon>Bivalvia</taxon>
        <taxon>Autobranchia</taxon>
        <taxon>Pteriomorphia</taxon>
        <taxon>Ostreida</taxon>
        <taxon>Ostreoidea</taxon>
        <taxon>Ostreidae</taxon>
        <taxon>Magallana</taxon>
    </lineage>
</organism>
<reference evidence="5" key="1">
    <citation type="submission" date="2022-08" db="UniProtKB">
        <authorList>
            <consortium name="EnsemblMetazoa"/>
        </authorList>
    </citation>
    <scope>IDENTIFICATION</scope>
    <source>
        <strain evidence="5">05x7-T-G4-1.051#20</strain>
    </source>
</reference>
<dbReference type="InterPro" id="IPR036322">
    <property type="entry name" value="WD40_repeat_dom_sf"/>
</dbReference>
<protein>
    <recommendedName>
        <fullName evidence="4">RCC1-like domain-containing protein</fullName>
    </recommendedName>
</protein>
<dbReference type="InterPro" id="IPR009091">
    <property type="entry name" value="RCC1/BLIP-II"/>
</dbReference>
<feature type="repeat" description="RCC1" evidence="2">
    <location>
        <begin position="921"/>
        <end position="972"/>
    </location>
</feature>
<dbReference type="Pfam" id="PF25390">
    <property type="entry name" value="WD40_RLD"/>
    <property type="match status" value="1"/>
</dbReference>
<keyword evidence="6" id="KW-1185">Reference proteome</keyword>
<feature type="repeat" description="RCC1" evidence="2">
    <location>
        <begin position="869"/>
        <end position="920"/>
    </location>
</feature>
<name>A0A8W8LXJ2_MAGGI</name>
<feature type="repeat" description="RCC1" evidence="2">
    <location>
        <begin position="1024"/>
        <end position="1091"/>
    </location>
</feature>
<accession>A0A8W8LXJ2</accession>
<keyword evidence="1" id="KW-0677">Repeat</keyword>
<feature type="compositionally biased region" description="Polar residues" evidence="3">
    <location>
        <begin position="774"/>
        <end position="787"/>
    </location>
</feature>
<evidence type="ECO:0000256" key="3">
    <source>
        <dbReference type="SAM" id="MobiDB-lite"/>
    </source>
</evidence>
<dbReference type="InterPro" id="IPR000408">
    <property type="entry name" value="Reg_chr_condens"/>
</dbReference>
<dbReference type="EnsemblMetazoa" id="G30279.1">
    <property type="protein sequence ID" value="G30279.1:cds"/>
    <property type="gene ID" value="G30279"/>
</dbReference>
<evidence type="ECO:0000313" key="6">
    <source>
        <dbReference type="Proteomes" id="UP000005408"/>
    </source>
</evidence>
<dbReference type="InterPro" id="IPR058923">
    <property type="entry name" value="RCC1-like_dom"/>
</dbReference>
<dbReference type="PANTHER" id="PTHR22870">
    <property type="entry name" value="REGULATOR OF CHROMOSOME CONDENSATION"/>
    <property type="match status" value="1"/>
</dbReference>
<feature type="region of interest" description="Disordered" evidence="3">
    <location>
        <begin position="774"/>
        <end position="806"/>
    </location>
</feature>
<dbReference type="PANTHER" id="PTHR22870:SF408">
    <property type="entry name" value="OS09G0560450 PROTEIN"/>
    <property type="match status" value="1"/>
</dbReference>
<dbReference type="Proteomes" id="UP000005408">
    <property type="component" value="Unassembled WGS sequence"/>
</dbReference>
<feature type="domain" description="RCC1-like" evidence="4">
    <location>
        <begin position="793"/>
        <end position="1031"/>
    </location>
</feature>
<dbReference type="SUPFAM" id="SSF50985">
    <property type="entry name" value="RCC1/BLIP-II"/>
    <property type="match status" value="2"/>
</dbReference>
<feature type="repeat" description="RCC1" evidence="2">
    <location>
        <begin position="973"/>
        <end position="1023"/>
    </location>
</feature>
<dbReference type="SUPFAM" id="SSF50978">
    <property type="entry name" value="WD40 repeat-like"/>
    <property type="match status" value="1"/>
</dbReference>
<evidence type="ECO:0000259" key="4">
    <source>
        <dbReference type="Pfam" id="PF25390"/>
    </source>
</evidence>
<proteinExistence type="predicted"/>
<sequence length="1573" mass="176728">MPFPTTYPLFQLVRLMSIREDGDSGKSPVVTKYAWIEAGEDNLLALYNSNGYLLLRYSSSGKIPKYQQLTWPQEKPICSMCFDPTVSWLLIVTEDATIFIIPARSILDKSAQVNQIWSLDDVTITKVKKPRGLPSVVTWWHTLDGQQIAIIGTKCGEIEIVDLIKRCIVNEVEVDASIANLDLIQDDQQMSTYLLITGQAGIQWKLLLESRTSEVLKFDLEVSDLGYDQIDGRQLPVISITAVTEETKDVFLPLRFYQFQRSVSLSPQNAKGRHFITAYDNKSSTYQVFDSNIEHSPLFVYKLPLGACNIILSDKTIYTTTRLAGEKRLLVIANQKAETSVENQKEFNKEAVLQHFDLPADEKLLAVVKKSFPFYWHDKREESFKQQMMRNKETGLWNHSEDKTLVTYGGAYRSFEIQINGHTVLNGCLVITDTAVYELRPRISPERLFLDLALGKSDAGVTDNLGIALGLDVNTLYELSAEKCVQNHSYDRAIKLFKLAKSSFLRRVSCFAKHGCVQEVMSHLKQALGDRSSDLTTVEKKQLSNMAVYCYIYLFKQSSGEQHIKNTFLEFLTSNFFYDEQMALNLLAESNLNDILLEVAKSRGLVMEALSLLAKFNHFMLQPEMIQGLVAKGFTNHLIQASKGVFLEFMTPPSLVDLLCSKPELALPNYRLLQPVLRNLDEAHLETLAQVFDPSRNPLKGHLCRFMGSRHRTTSISSVSSDGDSGILDGGIFNAGKLVEFFLSVVLHLNKKREANGHIPSVQEMMSVSTSEAKQRSVSNAQANQPVQKRRRLSFQPRPVGTGPQHVGVVRNGELYTWGKTSQGRLGHGDLALENTVSPPCRVETLHMLQIKVLSVSCGGEHTVALTQQGVYGWGSSKYGQVGTGTTHIYSRPMLVEALSATNCVDIVCGQYHTLALTSEGDVYSWGWGVHGQLGHGNIEDALTPTKVTSLTSLNVSHIQAGHCHSLVLTEQGVVYSFGCGFFGQLGIGNNRKSSVPVKVHTLPEKIAIVATRYFHNVAVTHSNKVYTWGCHPYNLRFVAHAARKARQAGKFMGDPVERYLLPEVVDTGYVHGRITKVAVGSSHGLLMTLDGDVYSWGRNAEGQIGNNSKYEMKQPNIITQINDRQMAHLASGGEFNVTMDTEGLVWVWGKNDFGQLGMDKMDSTSPTSTKHSRIHTHHRHRETYAPVTEILVPTVCAGIPAPKPASRIRHTSLSRSDSFDSSEEHWLGLERFDSRHLDKLPDLQSLTETKYNRLVILEHLSEFCHCLQFLRRCVDLKDWLSAVYVGIHNQNYSQALTFHLSALKKYKHHYTAKFNAIVSAIINLYIQLCVKQDLPAGQKEERYRILIMEVLQFWEAEELEAVDLEKLLSPYLDHLSCILSVIIFWPRSEKRLAAEANLSFSTKFSMTVLQNVIKKLQSVDFEKKHPICHQAYQPFVVDSSEGHGLDLQPSDKMIPYQQLWQDVVQNLQKGAESQQFIAMTRSEVDHLDEKLHGEQVLDSSQTSNSVLFTCGHYYTKQNFLEEVLVKFQKELAHGHASVPSSAQVLVKYYNRGDLLPLACPKCVLNALHSVGN</sequence>
<dbReference type="Pfam" id="PF13540">
    <property type="entry name" value="RCC1_2"/>
    <property type="match status" value="1"/>
</dbReference>
<dbReference type="PROSITE" id="PS50012">
    <property type="entry name" value="RCC1_3"/>
    <property type="match status" value="6"/>
</dbReference>
<dbReference type="PRINTS" id="PR00633">
    <property type="entry name" value="RCCNDNSATION"/>
</dbReference>
<dbReference type="PROSITE" id="PS00626">
    <property type="entry name" value="RCC1_2"/>
    <property type="match status" value="1"/>
</dbReference>
<dbReference type="Gene3D" id="2.130.10.30">
    <property type="entry name" value="Regulator of chromosome condensation 1/beta-lactamase-inhibitor protein II"/>
    <property type="match status" value="2"/>
</dbReference>
<dbReference type="InterPro" id="IPR051210">
    <property type="entry name" value="Ub_ligase/GEF_domain"/>
</dbReference>
<evidence type="ECO:0000256" key="2">
    <source>
        <dbReference type="PROSITE-ProRule" id="PRU00235"/>
    </source>
</evidence>